<evidence type="ECO:0000256" key="6">
    <source>
        <dbReference type="ARBA" id="ARBA00034075"/>
    </source>
</evidence>
<keyword evidence="3" id="KW-0858">Xylan degradation</keyword>
<dbReference type="Gene3D" id="3.40.50.1820">
    <property type="entry name" value="alpha/beta hydrolase"/>
    <property type="match status" value="1"/>
</dbReference>
<evidence type="ECO:0000256" key="8">
    <source>
        <dbReference type="ARBA" id="ARBA00041313"/>
    </source>
</evidence>
<dbReference type="InterPro" id="IPR002921">
    <property type="entry name" value="Fungal_lipase-type"/>
</dbReference>
<evidence type="ECO:0000256" key="1">
    <source>
        <dbReference type="ARBA" id="ARBA00013091"/>
    </source>
</evidence>
<evidence type="ECO:0000313" key="12">
    <source>
        <dbReference type="EMBL" id="KJK65509.1"/>
    </source>
</evidence>
<protein>
    <recommendedName>
        <fullName evidence="1">feruloyl esterase</fullName>
        <ecNumber evidence="1">3.1.1.73</ecNumber>
    </recommendedName>
    <alternativeName>
        <fullName evidence="8">Ferulic acid esterase A</fullName>
    </alternativeName>
</protein>
<dbReference type="Pfam" id="PF03893">
    <property type="entry name" value="Lipase3_N"/>
    <property type="match status" value="1"/>
</dbReference>
<comment type="similarity">
    <text evidence="7">Belongs to the AB hydrolase superfamily. FaeA family.</text>
</comment>
<dbReference type="SUPFAM" id="SSF53474">
    <property type="entry name" value="alpha/beta-Hydrolases"/>
    <property type="match status" value="1"/>
</dbReference>
<dbReference type="InterPro" id="IPR005592">
    <property type="entry name" value="Mono/diacylglycerol_lipase_N"/>
</dbReference>
<keyword evidence="3" id="KW-0119">Carbohydrate metabolism</keyword>
<keyword evidence="5" id="KW-0378">Hydrolase</keyword>
<accession>A0A0F0ICL1</accession>
<feature type="domain" description="Fungal lipase-type" evidence="10">
    <location>
        <begin position="108"/>
        <end position="238"/>
    </location>
</feature>
<keyword evidence="2" id="KW-0719">Serine esterase</keyword>
<dbReference type="EMBL" id="JZEE01000362">
    <property type="protein sequence ID" value="KJK65509.1"/>
    <property type="molecule type" value="Genomic_DNA"/>
</dbReference>
<evidence type="ECO:0000256" key="7">
    <source>
        <dbReference type="ARBA" id="ARBA00037991"/>
    </source>
</evidence>
<sequence length="298" mass="32073">MHHLGKVLTTFAACAGLGVAAPSSSAQITPREVSPQFLQQLTLYAQYAAAAYCSSNTNSPNTKLTCSVGNCPLVEGANTKTLTEFEDNEAFGDVAGFLAVDESNQQIVLSFRGTRSIETWAANVQLGKEDVDELCDGCEVHTGFWKSWESVATATLDSVKKALQAYPGFKLAVTGHSFGAAVGTLAATVLRNSGSEVSLYTYGSPRVGNEEFADYVSGQGPNFRVTHSNDIVPRLPPRLLGYHQTSPEYWIPSGNNEPVGTADVEMINEADSDMGNAGQKTQSIEAHKWYTDHIYECK</sequence>
<dbReference type="OrthoDB" id="426718at2759"/>
<evidence type="ECO:0000259" key="11">
    <source>
        <dbReference type="Pfam" id="PF03893"/>
    </source>
</evidence>
<dbReference type="InterPro" id="IPR051299">
    <property type="entry name" value="AB_hydrolase_lip/est"/>
</dbReference>
<evidence type="ECO:0000259" key="10">
    <source>
        <dbReference type="Pfam" id="PF01764"/>
    </source>
</evidence>
<evidence type="ECO:0000256" key="4">
    <source>
        <dbReference type="ARBA" id="ARBA00022729"/>
    </source>
</evidence>
<feature type="chain" id="PRO_5002443073" description="feruloyl esterase" evidence="9">
    <location>
        <begin position="21"/>
        <end position="298"/>
    </location>
</feature>
<name>A0A0F0ICL1_ASPPU</name>
<evidence type="ECO:0000256" key="9">
    <source>
        <dbReference type="SAM" id="SignalP"/>
    </source>
</evidence>
<feature type="domain" description="Mono-/di-acylglycerol lipase N-terminal" evidence="11">
    <location>
        <begin position="11"/>
        <end position="78"/>
    </location>
</feature>
<dbReference type="GO" id="GO:0045493">
    <property type="term" value="P:xylan catabolic process"/>
    <property type="evidence" value="ECO:0007669"/>
    <property type="project" value="UniProtKB-KW"/>
</dbReference>
<keyword evidence="4 9" id="KW-0732">Signal</keyword>
<dbReference type="STRING" id="1403190.A0A0F0ICL1"/>
<reference evidence="12 13" key="1">
    <citation type="submission" date="2015-02" db="EMBL/GenBank/DDBJ databases">
        <title>Draft genome sequence of Aspergillus parasiticus SU-1.</title>
        <authorList>
            <person name="Yu J."/>
            <person name="Fedorova N."/>
            <person name="Yin Y."/>
            <person name="Losada L."/>
            <person name="Zafar N."/>
            <person name="Taujale R."/>
            <person name="Ehrlich K.C."/>
            <person name="Bhatnagar D."/>
            <person name="Cleveland T.E."/>
            <person name="Bennett J.W."/>
            <person name="Nierman W.C."/>
        </authorList>
    </citation>
    <scope>NUCLEOTIDE SEQUENCE [LARGE SCALE GENOMIC DNA]</scope>
    <source>
        <strain evidence="13">ATCC 56775 / NRRL 5862 / SRRC 143 / SU-1</strain>
    </source>
</reference>
<dbReference type="PANTHER" id="PTHR46640:SF1">
    <property type="entry name" value="FUNGAL LIPASE-LIKE DOMAIN-CONTAINING PROTEIN-RELATED"/>
    <property type="match status" value="1"/>
</dbReference>
<dbReference type="CDD" id="cd00519">
    <property type="entry name" value="Lipase_3"/>
    <property type="match status" value="1"/>
</dbReference>
<proteinExistence type="inferred from homology"/>
<evidence type="ECO:0000256" key="2">
    <source>
        <dbReference type="ARBA" id="ARBA00022487"/>
    </source>
</evidence>
<dbReference type="GO" id="GO:0030600">
    <property type="term" value="F:feruloyl esterase activity"/>
    <property type="evidence" value="ECO:0007669"/>
    <property type="project" value="UniProtKB-EC"/>
</dbReference>
<evidence type="ECO:0000256" key="3">
    <source>
        <dbReference type="ARBA" id="ARBA00022651"/>
    </source>
</evidence>
<comment type="catalytic activity">
    <reaction evidence="6">
        <text>feruloyl-polysaccharide + H2O = ferulate + polysaccharide.</text>
        <dbReference type="EC" id="3.1.1.73"/>
    </reaction>
</comment>
<keyword evidence="3" id="KW-0624">Polysaccharide degradation</keyword>
<evidence type="ECO:0000313" key="13">
    <source>
        <dbReference type="Proteomes" id="UP000033540"/>
    </source>
</evidence>
<organism evidence="12 13">
    <name type="scientific">Aspergillus parasiticus (strain ATCC 56775 / NRRL 5862 / SRRC 143 / SU-1)</name>
    <dbReference type="NCBI Taxonomy" id="1403190"/>
    <lineage>
        <taxon>Eukaryota</taxon>
        <taxon>Fungi</taxon>
        <taxon>Dikarya</taxon>
        <taxon>Ascomycota</taxon>
        <taxon>Pezizomycotina</taxon>
        <taxon>Eurotiomycetes</taxon>
        <taxon>Eurotiomycetidae</taxon>
        <taxon>Eurotiales</taxon>
        <taxon>Aspergillaceae</taxon>
        <taxon>Aspergillus</taxon>
        <taxon>Aspergillus subgen. Circumdati</taxon>
    </lineage>
</organism>
<dbReference type="EC" id="3.1.1.73" evidence="1"/>
<dbReference type="PANTHER" id="PTHR46640">
    <property type="entry name" value="TRIACYLGLYCEROL LIPASE, PUTATIVE (AFU_ORTHOLOGUE AFUA_6G06510)-RELATED"/>
    <property type="match status" value="1"/>
</dbReference>
<evidence type="ECO:0000256" key="5">
    <source>
        <dbReference type="ARBA" id="ARBA00022801"/>
    </source>
</evidence>
<feature type="signal peptide" evidence="9">
    <location>
        <begin position="1"/>
        <end position="20"/>
    </location>
</feature>
<comment type="caution">
    <text evidence="12">The sequence shown here is derived from an EMBL/GenBank/DDBJ whole genome shotgun (WGS) entry which is preliminary data.</text>
</comment>
<dbReference type="Pfam" id="PF01764">
    <property type="entry name" value="Lipase_3"/>
    <property type="match status" value="1"/>
</dbReference>
<gene>
    <name evidence="12" type="ORF">P875_00010208</name>
</gene>
<dbReference type="Proteomes" id="UP000033540">
    <property type="component" value="Unassembled WGS sequence"/>
</dbReference>
<dbReference type="GO" id="GO:0016042">
    <property type="term" value="P:lipid catabolic process"/>
    <property type="evidence" value="ECO:0007669"/>
    <property type="project" value="InterPro"/>
</dbReference>
<dbReference type="AlphaFoldDB" id="A0A0F0ICL1"/>
<dbReference type="InterPro" id="IPR029058">
    <property type="entry name" value="AB_hydrolase_fold"/>
</dbReference>